<protein>
    <submittedName>
        <fullName evidence="1">Uncharacterized protein</fullName>
    </submittedName>
</protein>
<dbReference type="STRING" id="582667.SAMN05192568_11007"/>
<evidence type="ECO:0000313" key="2">
    <source>
        <dbReference type="Proteomes" id="UP000199048"/>
    </source>
</evidence>
<sequence>MTLRTSLQRLIGRDPARLSLRERAAETAARLAASKPAADAATADPPTLADAALTVAAADLQRVEATIAAIPTAPGQDLDDVLGYGILDAAADRAADVLTNTPADSLIGLQAKAAAILSDRFSVPSPEALEMAHSLARDVLNVQPVEQRPLPAPDSPEALTQFEAACREHTRRTEFANGYPDLKRTVLEWWTQDNLRKALEAGEIDPAECARLLRMASERELRMAQVEHDLDLGPLEILAFAGAHGTPPGVEEEPTDPIFELIDAHHAAFCTWDTAASAAGNAHPSDPGLQEARKATIPLLHAQESAFMALVGSLPASLSGLMALTDYLPTALALRGSHEADDEAALTVGGLCASIRKLVAERKVTAAPGAEPTDWYSPSPGFMASPAIEPTHFALIPHALRVELDRLHCIAVREFERQVRPDTAPELRERLRRLLKIDIFEAASLSGDAQILVLGMELDAVHTRWRASLPAHNEAQARFSWAEQDAKAQGKDVWAAHEAVWDEPGVREAIGLFEDICAELDPICRKIWATPARTPLGLAVKARASLVMIFACGEYEAGRDLGENEDLTEQSARHLIEACCAFAGVNWKGELLDGSQLTAPVASQDRPTPGLVGMVDFAAASLDELQSLRDLADQVGGVAYATMWTGRCKGRGGHYNAVGELTQWLGDALTDVETAAFDEARRRRPTTHADRETRLKMLARPVIQNGDPDEIAAFAGELAAHSLAELQGR</sequence>
<reference evidence="2" key="1">
    <citation type="submission" date="2016-10" db="EMBL/GenBank/DDBJ databases">
        <authorList>
            <person name="Varghese N."/>
            <person name="Submissions S."/>
        </authorList>
    </citation>
    <scope>NUCLEOTIDE SEQUENCE [LARGE SCALE GENOMIC DNA]</scope>
    <source>
        <strain evidence="2">BL36</strain>
    </source>
</reference>
<organism evidence="1 2">
    <name type="scientific">Methylobacterium pseudosasicola</name>
    <dbReference type="NCBI Taxonomy" id="582667"/>
    <lineage>
        <taxon>Bacteria</taxon>
        <taxon>Pseudomonadati</taxon>
        <taxon>Pseudomonadota</taxon>
        <taxon>Alphaproteobacteria</taxon>
        <taxon>Hyphomicrobiales</taxon>
        <taxon>Methylobacteriaceae</taxon>
        <taxon>Methylobacterium</taxon>
    </lineage>
</organism>
<keyword evidence="2" id="KW-1185">Reference proteome</keyword>
<dbReference type="RefSeq" id="WP_092047500.1">
    <property type="nucleotide sequence ID" value="NZ_FOTK01000100.1"/>
</dbReference>
<dbReference type="EMBL" id="FOTK01000100">
    <property type="protein sequence ID" value="SFN00424.1"/>
    <property type="molecule type" value="Genomic_DNA"/>
</dbReference>
<proteinExistence type="predicted"/>
<name>A0A1I4VGQ0_9HYPH</name>
<gene>
    <name evidence="1" type="ORF">SAMN05192568_11007</name>
</gene>
<evidence type="ECO:0000313" key="1">
    <source>
        <dbReference type="EMBL" id="SFN00424.1"/>
    </source>
</evidence>
<accession>A0A1I4VGQ0</accession>
<dbReference type="OrthoDB" id="8001445at2"/>
<dbReference type="AlphaFoldDB" id="A0A1I4VGQ0"/>
<dbReference type="Proteomes" id="UP000199048">
    <property type="component" value="Unassembled WGS sequence"/>
</dbReference>